<name>A0A917JHK2_9ENTE</name>
<keyword evidence="1" id="KW-1133">Transmembrane helix</keyword>
<feature type="transmembrane region" description="Helical" evidence="1">
    <location>
        <begin position="81"/>
        <end position="101"/>
    </location>
</feature>
<dbReference type="Pfam" id="PF14079">
    <property type="entry name" value="DUF4260"/>
    <property type="match status" value="1"/>
</dbReference>
<dbReference type="InterPro" id="IPR025356">
    <property type="entry name" value="DUF4260"/>
</dbReference>
<dbReference type="RefSeq" id="WP_188367846.1">
    <property type="nucleotide sequence ID" value="NZ_BMDT01000007.1"/>
</dbReference>
<feature type="transmembrane region" description="Helical" evidence="1">
    <location>
        <begin position="54"/>
        <end position="75"/>
    </location>
</feature>
<reference evidence="2" key="1">
    <citation type="journal article" date="2014" name="Int. J. Syst. Evol. Microbiol.">
        <title>Complete genome sequence of Corynebacterium casei LMG S-19264T (=DSM 44701T), isolated from a smear-ripened cheese.</title>
        <authorList>
            <consortium name="US DOE Joint Genome Institute (JGI-PGF)"/>
            <person name="Walter F."/>
            <person name="Albersmeier A."/>
            <person name="Kalinowski J."/>
            <person name="Ruckert C."/>
        </authorList>
    </citation>
    <scope>NUCLEOTIDE SEQUENCE</scope>
    <source>
        <strain evidence="2">CCM 8433</strain>
    </source>
</reference>
<keyword evidence="1" id="KW-0472">Membrane</keyword>
<protein>
    <recommendedName>
        <fullName evidence="4">DUF4260 domain-containing protein</fullName>
    </recommendedName>
</protein>
<proteinExistence type="predicted"/>
<organism evidence="2 3">
    <name type="scientific">Enterococcus alcedinis</name>
    <dbReference type="NCBI Taxonomy" id="1274384"/>
    <lineage>
        <taxon>Bacteria</taxon>
        <taxon>Bacillati</taxon>
        <taxon>Bacillota</taxon>
        <taxon>Bacilli</taxon>
        <taxon>Lactobacillales</taxon>
        <taxon>Enterococcaceae</taxon>
        <taxon>Enterococcus</taxon>
    </lineage>
</organism>
<dbReference type="EMBL" id="BMDT01000007">
    <property type="protein sequence ID" value="GGI66012.1"/>
    <property type="molecule type" value="Genomic_DNA"/>
</dbReference>
<evidence type="ECO:0008006" key="4">
    <source>
        <dbReference type="Google" id="ProtNLM"/>
    </source>
</evidence>
<gene>
    <name evidence="2" type="ORF">GCM10011482_16660</name>
</gene>
<keyword evidence="1" id="KW-0812">Transmembrane</keyword>
<accession>A0A917JHK2</accession>
<evidence type="ECO:0000313" key="3">
    <source>
        <dbReference type="Proteomes" id="UP000622610"/>
    </source>
</evidence>
<evidence type="ECO:0000256" key="1">
    <source>
        <dbReference type="SAM" id="Phobius"/>
    </source>
</evidence>
<dbReference type="Proteomes" id="UP000622610">
    <property type="component" value="Unassembled WGS sequence"/>
</dbReference>
<evidence type="ECO:0000313" key="2">
    <source>
        <dbReference type="EMBL" id="GGI66012.1"/>
    </source>
</evidence>
<reference evidence="2" key="2">
    <citation type="submission" date="2020-09" db="EMBL/GenBank/DDBJ databases">
        <authorList>
            <person name="Sun Q."/>
            <person name="Sedlacek I."/>
        </authorList>
    </citation>
    <scope>NUCLEOTIDE SEQUENCE</scope>
    <source>
        <strain evidence="2">CCM 8433</strain>
    </source>
</reference>
<keyword evidence="3" id="KW-1185">Reference proteome</keyword>
<sequence length="117" mass="13872">MKELLRFESFCLLTLTLIVYFLIFNFSFFLLISLLFLFDLSMIGYVINPRIGAICYNIFHHIALPVSLLLLGYYLKNDFLLAFSLIWFIHIFMDRTLGYGLKKMTHFKETHLSESTR</sequence>
<dbReference type="AlphaFoldDB" id="A0A917JHK2"/>
<comment type="caution">
    <text evidence="2">The sequence shown here is derived from an EMBL/GenBank/DDBJ whole genome shotgun (WGS) entry which is preliminary data.</text>
</comment>